<feature type="transmembrane region" description="Helical" evidence="1">
    <location>
        <begin position="93"/>
        <end position="113"/>
    </location>
</feature>
<protein>
    <submittedName>
        <fullName evidence="2">Uncharacterized protein</fullName>
    </submittedName>
</protein>
<evidence type="ECO:0000313" key="3">
    <source>
        <dbReference type="Proteomes" id="UP000183053"/>
    </source>
</evidence>
<keyword evidence="3" id="KW-1185">Reference proteome</keyword>
<organism evidence="2 3">
    <name type="scientific">Tsukamurella pulmonis</name>
    <dbReference type="NCBI Taxonomy" id="47312"/>
    <lineage>
        <taxon>Bacteria</taxon>
        <taxon>Bacillati</taxon>
        <taxon>Actinomycetota</taxon>
        <taxon>Actinomycetes</taxon>
        <taxon>Mycobacteriales</taxon>
        <taxon>Tsukamurellaceae</taxon>
        <taxon>Tsukamurella</taxon>
    </lineage>
</organism>
<name>A0A1H1CZA7_9ACTN</name>
<keyword evidence="1" id="KW-0472">Membrane</keyword>
<keyword evidence="1" id="KW-1133">Transmembrane helix</keyword>
<dbReference type="OrthoDB" id="3699727at2"/>
<dbReference type="AlphaFoldDB" id="A0A1H1CZA7"/>
<evidence type="ECO:0000313" key="2">
    <source>
        <dbReference type="EMBL" id="SDQ69228.1"/>
    </source>
</evidence>
<feature type="transmembrane region" description="Helical" evidence="1">
    <location>
        <begin position="64"/>
        <end position="81"/>
    </location>
</feature>
<gene>
    <name evidence="2" type="ORF">SAMN04489765_1444</name>
</gene>
<accession>A0A1H1CZA7</accession>
<dbReference type="EMBL" id="FNLF01000002">
    <property type="protein sequence ID" value="SDQ69228.1"/>
    <property type="molecule type" value="Genomic_DNA"/>
</dbReference>
<proteinExistence type="predicted"/>
<dbReference type="Proteomes" id="UP000183053">
    <property type="component" value="Unassembled WGS sequence"/>
</dbReference>
<keyword evidence="1" id="KW-0812">Transmembrane</keyword>
<evidence type="ECO:0000256" key="1">
    <source>
        <dbReference type="SAM" id="Phobius"/>
    </source>
</evidence>
<feature type="transmembrane region" description="Helical" evidence="1">
    <location>
        <begin position="7"/>
        <end position="28"/>
    </location>
</feature>
<dbReference type="RefSeq" id="WP_082756600.1">
    <property type="nucleotide sequence ID" value="NZ_FNLF01000002.1"/>
</dbReference>
<feature type="transmembrane region" description="Helical" evidence="1">
    <location>
        <begin position="34"/>
        <end position="52"/>
    </location>
</feature>
<reference evidence="3" key="1">
    <citation type="submission" date="2016-10" db="EMBL/GenBank/DDBJ databases">
        <authorList>
            <person name="Varghese N."/>
            <person name="Submissions S."/>
        </authorList>
    </citation>
    <scope>NUCLEOTIDE SEQUENCE [LARGE SCALE GENOMIC DNA]</scope>
    <source>
        <strain evidence="3">DSM 44142</strain>
    </source>
</reference>
<dbReference type="STRING" id="47312.SAMN04489765_1444"/>
<sequence>MEPIDKVLLGAATLGGAVCAVGAAMYLYLYVGVVPLPLSAVLFGALLAWISVAARRLGGEPVHGALPVIAFLLVTAVFLLGGPGGDIVLYADWRLPVLLLCGIGMPILAGHLASSTE</sequence>